<feature type="non-terminal residue" evidence="1">
    <location>
        <position position="1"/>
    </location>
</feature>
<evidence type="ECO:0000313" key="1">
    <source>
        <dbReference type="EMBL" id="KAG0572042.1"/>
    </source>
</evidence>
<gene>
    <name evidence="1" type="ORF">KC19_VG064600</name>
</gene>
<evidence type="ECO:0000313" key="2">
    <source>
        <dbReference type="Proteomes" id="UP000822688"/>
    </source>
</evidence>
<protein>
    <submittedName>
        <fullName evidence="1">Uncharacterized protein</fullName>
    </submittedName>
</protein>
<reference evidence="1" key="1">
    <citation type="submission" date="2020-06" db="EMBL/GenBank/DDBJ databases">
        <title>WGS assembly of Ceratodon purpureus strain R40.</title>
        <authorList>
            <person name="Carey S.B."/>
            <person name="Jenkins J."/>
            <person name="Shu S."/>
            <person name="Lovell J.T."/>
            <person name="Sreedasyam A."/>
            <person name="Maumus F."/>
            <person name="Tiley G.P."/>
            <person name="Fernandez-Pozo N."/>
            <person name="Barry K."/>
            <person name="Chen C."/>
            <person name="Wang M."/>
            <person name="Lipzen A."/>
            <person name="Daum C."/>
            <person name="Saski C.A."/>
            <person name="Payton A.C."/>
            <person name="Mcbreen J.C."/>
            <person name="Conrad R.E."/>
            <person name="Kollar L.M."/>
            <person name="Olsson S."/>
            <person name="Huttunen S."/>
            <person name="Landis J.B."/>
            <person name="Wickett N.J."/>
            <person name="Johnson M.G."/>
            <person name="Rensing S.A."/>
            <person name="Grimwood J."/>
            <person name="Schmutz J."/>
            <person name="Mcdaniel S.F."/>
        </authorList>
    </citation>
    <scope>NUCLEOTIDE SEQUENCE</scope>
    <source>
        <strain evidence="1">R40</strain>
    </source>
</reference>
<name>A0A8T0HML6_CERPU</name>
<dbReference type="EMBL" id="CM026426">
    <property type="protein sequence ID" value="KAG0572042.1"/>
    <property type="molecule type" value="Genomic_DNA"/>
</dbReference>
<keyword evidence="2" id="KW-1185">Reference proteome</keyword>
<accession>A0A8T0HML6</accession>
<proteinExistence type="predicted"/>
<dbReference type="AlphaFoldDB" id="A0A8T0HML6"/>
<dbReference type="Proteomes" id="UP000822688">
    <property type="component" value="Chromosome V"/>
</dbReference>
<comment type="caution">
    <text evidence="1">The sequence shown here is derived from an EMBL/GenBank/DDBJ whole genome shotgun (WGS) entry which is preliminary data.</text>
</comment>
<sequence length="69" mass="8123">LDVDHCCALQVSSFFLESTSHWYVYCFEVIYPANQNNFNVSILYSEVYQIHCSLMVNWKFGVFLYVLSP</sequence>
<organism evidence="1 2">
    <name type="scientific">Ceratodon purpureus</name>
    <name type="common">Fire moss</name>
    <name type="synonym">Dicranum purpureum</name>
    <dbReference type="NCBI Taxonomy" id="3225"/>
    <lineage>
        <taxon>Eukaryota</taxon>
        <taxon>Viridiplantae</taxon>
        <taxon>Streptophyta</taxon>
        <taxon>Embryophyta</taxon>
        <taxon>Bryophyta</taxon>
        <taxon>Bryophytina</taxon>
        <taxon>Bryopsida</taxon>
        <taxon>Dicranidae</taxon>
        <taxon>Pseudoditrichales</taxon>
        <taxon>Ditrichaceae</taxon>
        <taxon>Ceratodon</taxon>
    </lineage>
</organism>